<feature type="transmembrane region" description="Helical" evidence="13">
    <location>
        <begin position="921"/>
        <end position="942"/>
    </location>
</feature>
<keyword evidence="9 13" id="KW-0472">Membrane</keyword>
<evidence type="ECO:0000256" key="3">
    <source>
        <dbReference type="ARBA" id="ARBA00022448"/>
    </source>
</evidence>
<dbReference type="InterPro" id="IPR036734">
    <property type="entry name" value="Neur_chan_lig-bd_sf"/>
</dbReference>
<evidence type="ECO:0000259" key="15">
    <source>
        <dbReference type="PROSITE" id="PS50041"/>
    </source>
</evidence>
<feature type="region of interest" description="Disordered" evidence="12">
    <location>
        <begin position="113"/>
        <end position="174"/>
    </location>
</feature>
<protein>
    <recommendedName>
        <fullName evidence="15">C-type lectin domain-containing protein</fullName>
    </recommendedName>
</protein>
<sequence>MRLMQVLVVVTCLYSGNCVKVVSLQTDVWAAPRVDVFLRGRLQGQRRRGNQQDSPTPPVTDALTVCYRFRNSAFSQEETHLSYAIPGVPNYLLASGDFIPNDILRNKSDPHRLRLTHSQPHPHPHPQPQPHPQPNPNPQPQPQPIPTATATATATCTPTPTASATATSHTSASTDRFGPQFRILLNNTRVEGLDEYVTGMQLGVWTHYCLLVTPGMVHLYVDGTFQVKASHTMPLEELDLTGVLVLGQEQDELGGGFVVGEMFLGSLAQMDIWSSALSDDDVRQLAKCGAELHGDVFSLDLDLEEMENSNVEVTSVELGDLCSELDIKTVIHSVSLNFQEAIEFCGKTGALLLAPSSCAAASLFYNQSLEFADFCQDSFWVGVTDAAQEGVWRAAGSGALATTCFTLDPNGAEAENCVSIRLENGAWDDRSCQQPPRCFACEAVTDVRAGQPRPLVLRGLCFKTPERRFFEVLGYINDRPFFHGYYGLNIYATEDDWWELLDTRTNRTLARGYPPWDIGYPVGRMAWTTTTKFCNFRKNEEIELSLTVCNASEIACSDGSCDTACRSRRSLACRGSPQHINVSVSFLRFLSIEDTKYSITVEFMLDTAWRDGRLNFNNLRRDADDNKASVTEQERLWRPSIKFTNVLDGNVRVLERGLRVAKTGTSIPRGFNEVGGDTVYEGWSGVLIDSQHVSGTFDCTFHLYQYPFDSQRCSVKMRFGRDLGNQLVVEDGDAEVQYLGAAILPSHRLHNFTIKRVDGQQGITLAVFFNLERRPRVLVIKLFIPSLMLVSVGYVTLYIPRKLLQARLIVSLTTKLVLYTLFNQASSTLPITAYIKLIDIWFFFCICTLLSIILVHVLVEHLPEEAGQGGKVVQIPPSAAAVRIVNAVGGAEGGKKDNLNFSLRTHRAGIWCLTADRALKIMRYCIVPIATTIFLAFYWIAIMDN</sequence>
<evidence type="ECO:0000256" key="1">
    <source>
        <dbReference type="ARBA" id="ARBA00004141"/>
    </source>
</evidence>
<evidence type="ECO:0000256" key="11">
    <source>
        <dbReference type="ARBA" id="ARBA00023303"/>
    </source>
</evidence>
<dbReference type="AlphaFoldDB" id="A0AAW0U676"/>
<evidence type="ECO:0000256" key="12">
    <source>
        <dbReference type="SAM" id="MobiDB-lite"/>
    </source>
</evidence>
<feature type="chain" id="PRO_5043396269" description="C-type lectin domain-containing protein" evidence="14">
    <location>
        <begin position="19"/>
        <end position="945"/>
    </location>
</feature>
<evidence type="ECO:0000256" key="4">
    <source>
        <dbReference type="ARBA" id="ARBA00022475"/>
    </source>
</evidence>
<keyword evidence="4" id="KW-1003">Cell membrane</keyword>
<dbReference type="EMBL" id="JARAKH010000018">
    <property type="protein sequence ID" value="KAK8394883.1"/>
    <property type="molecule type" value="Genomic_DNA"/>
</dbReference>
<dbReference type="Pfam" id="PF00059">
    <property type="entry name" value="Lectin_C"/>
    <property type="match status" value="1"/>
</dbReference>
<accession>A0AAW0U676</accession>
<keyword evidence="3" id="KW-0813">Transport</keyword>
<evidence type="ECO:0000256" key="10">
    <source>
        <dbReference type="ARBA" id="ARBA00023157"/>
    </source>
</evidence>
<proteinExistence type="predicted"/>
<dbReference type="PANTHER" id="PTHR18945">
    <property type="entry name" value="NEUROTRANSMITTER GATED ION CHANNEL"/>
    <property type="match status" value="1"/>
</dbReference>
<dbReference type="SUPFAM" id="SSF90112">
    <property type="entry name" value="Neurotransmitter-gated ion-channel transmembrane pore"/>
    <property type="match status" value="1"/>
</dbReference>
<keyword evidence="11" id="KW-0407">Ion channel</keyword>
<dbReference type="Gene3D" id="3.10.100.10">
    <property type="entry name" value="Mannose-Binding Protein A, subunit A"/>
    <property type="match status" value="1"/>
</dbReference>
<dbReference type="InterPro" id="IPR006201">
    <property type="entry name" value="Neur_channel"/>
</dbReference>
<dbReference type="InterPro" id="IPR016187">
    <property type="entry name" value="CTDL_fold"/>
</dbReference>
<dbReference type="InterPro" id="IPR013320">
    <property type="entry name" value="ConA-like_dom_sf"/>
</dbReference>
<dbReference type="SMART" id="SM00159">
    <property type="entry name" value="PTX"/>
    <property type="match status" value="1"/>
</dbReference>
<keyword evidence="10" id="KW-1015">Disulfide bond</keyword>
<feature type="transmembrane region" description="Helical" evidence="13">
    <location>
        <begin position="834"/>
        <end position="859"/>
    </location>
</feature>
<evidence type="ECO:0000313" key="16">
    <source>
        <dbReference type="EMBL" id="KAK8394883.1"/>
    </source>
</evidence>
<feature type="signal peptide" evidence="14">
    <location>
        <begin position="1"/>
        <end position="18"/>
    </location>
</feature>
<dbReference type="Gene3D" id="1.20.58.390">
    <property type="entry name" value="Neurotransmitter-gated ion-channel transmembrane domain"/>
    <property type="match status" value="1"/>
</dbReference>
<dbReference type="Gene3D" id="2.70.170.10">
    <property type="entry name" value="Neurotransmitter-gated ion-channel ligand-binding domain"/>
    <property type="match status" value="1"/>
</dbReference>
<evidence type="ECO:0000256" key="9">
    <source>
        <dbReference type="ARBA" id="ARBA00023136"/>
    </source>
</evidence>
<dbReference type="GO" id="GO:0005230">
    <property type="term" value="F:extracellular ligand-gated monoatomic ion channel activity"/>
    <property type="evidence" value="ECO:0007669"/>
    <property type="project" value="InterPro"/>
</dbReference>
<dbReference type="InterPro" id="IPR016186">
    <property type="entry name" value="C-type_lectin-like/link_sf"/>
</dbReference>
<organism evidence="16 17">
    <name type="scientific">Scylla paramamosain</name>
    <name type="common">Mud crab</name>
    <dbReference type="NCBI Taxonomy" id="85552"/>
    <lineage>
        <taxon>Eukaryota</taxon>
        <taxon>Metazoa</taxon>
        <taxon>Ecdysozoa</taxon>
        <taxon>Arthropoda</taxon>
        <taxon>Crustacea</taxon>
        <taxon>Multicrustacea</taxon>
        <taxon>Malacostraca</taxon>
        <taxon>Eumalacostraca</taxon>
        <taxon>Eucarida</taxon>
        <taxon>Decapoda</taxon>
        <taxon>Pleocyemata</taxon>
        <taxon>Brachyura</taxon>
        <taxon>Eubrachyura</taxon>
        <taxon>Portunoidea</taxon>
        <taxon>Portunidae</taxon>
        <taxon>Portuninae</taxon>
        <taxon>Scylla</taxon>
    </lineage>
</organism>
<evidence type="ECO:0000313" key="17">
    <source>
        <dbReference type="Proteomes" id="UP001487740"/>
    </source>
</evidence>
<dbReference type="InterPro" id="IPR001304">
    <property type="entry name" value="C-type_lectin-like"/>
</dbReference>
<dbReference type="InterPro" id="IPR006202">
    <property type="entry name" value="Neur_chan_lig-bd"/>
</dbReference>
<feature type="transmembrane region" description="Helical" evidence="13">
    <location>
        <begin position="804"/>
        <end position="822"/>
    </location>
</feature>
<dbReference type="GO" id="GO:0005886">
    <property type="term" value="C:plasma membrane"/>
    <property type="evidence" value="ECO:0007669"/>
    <property type="project" value="UniProtKB-SubCell"/>
</dbReference>
<keyword evidence="8" id="KW-0406">Ion transport</keyword>
<evidence type="ECO:0000256" key="14">
    <source>
        <dbReference type="SAM" id="SignalP"/>
    </source>
</evidence>
<evidence type="ECO:0000256" key="7">
    <source>
        <dbReference type="ARBA" id="ARBA00022989"/>
    </source>
</evidence>
<name>A0AAW0U676_SCYPA</name>
<dbReference type="PROSITE" id="PS00615">
    <property type="entry name" value="C_TYPE_LECTIN_1"/>
    <property type="match status" value="1"/>
</dbReference>
<dbReference type="GO" id="GO:0004888">
    <property type="term" value="F:transmembrane signaling receptor activity"/>
    <property type="evidence" value="ECO:0007669"/>
    <property type="project" value="InterPro"/>
</dbReference>
<dbReference type="InterPro" id="IPR018000">
    <property type="entry name" value="Neurotransmitter_ion_chnl_CS"/>
</dbReference>
<evidence type="ECO:0000256" key="13">
    <source>
        <dbReference type="SAM" id="Phobius"/>
    </source>
</evidence>
<dbReference type="SUPFAM" id="SSF63712">
    <property type="entry name" value="Nicotinic receptor ligand binding domain-like"/>
    <property type="match status" value="1"/>
</dbReference>
<evidence type="ECO:0000256" key="6">
    <source>
        <dbReference type="ARBA" id="ARBA00022729"/>
    </source>
</evidence>
<dbReference type="SUPFAM" id="SSF49899">
    <property type="entry name" value="Concanavalin A-like lectins/glucanases"/>
    <property type="match status" value="1"/>
</dbReference>
<feature type="domain" description="C-type lectin" evidence="15">
    <location>
        <begin position="337"/>
        <end position="434"/>
    </location>
</feature>
<feature type="compositionally biased region" description="Low complexity" evidence="12">
    <location>
        <begin position="146"/>
        <end position="174"/>
    </location>
</feature>
<feature type="transmembrane region" description="Helical" evidence="13">
    <location>
        <begin position="778"/>
        <end position="797"/>
    </location>
</feature>
<dbReference type="Gene3D" id="2.60.120.200">
    <property type="match status" value="1"/>
</dbReference>
<dbReference type="SUPFAM" id="SSF56436">
    <property type="entry name" value="C-type lectin-like"/>
    <property type="match status" value="1"/>
</dbReference>
<evidence type="ECO:0000256" key="8">
    <source>
        <dbReference type="ARBA" id="ARBA00023065"/>
    </source>
</evidence>
<dbReference type="PROSITE" id="PS00236">
    <property type="entry name" value="NEUROTR_ION_CHANNEL"/>
    <property type="match status" value="1"/>
</dbReference>
<dbReference type="InterPro" id="IPR018378">
    <property type="entry name" value="C-type_lectin_CS"/>
</dbReference>
<keyword evidence="17" id="KW-1185">Reference proteome</keyword>
<dbReference type="InterPro" id="IPR006028">
    <property type="entry name" value="GABAA/Glycine_rcpt"/>
</dbReference>
<dbReference type="Pfam" id="PF00354">
    <property type="entry name" value="Pentaxin"/>
    <property type="match status" value="1"/>
</dbReference>
<dbReference type="Proteomes" id="UP001487740">
    <property type="component" value="Unassembled WGS sequence"/>
</dbReference>
<evidence type="ECO:0000256" key="2">
    <source>
        <dbReference type="ARBA" id="ARBA00004236"/>
    </source>
</evidence>
<keyword evidence="7 13" id="KW-1133">Transmembrane helix</keyword>
<evidence type="ECO:0000256" key="5">
    <source>
        <dbReference type="ARBA" id="ARBA00022692"/>
    </source>
</evidence>
<reference evidence="16 17" key="1">
    <citation type="submission" date="2023-03" db="EMBL/GenBank/DDBJ databases">
        <title>High-quality genome of Scylla paramamosain provides insights in environmental adaptation.</title>
        <authorList>
            <person name="Zhang L."/>
        </authorList>
    </citation>
    <scope>NUCLEOTIDE SEQUENCE [LARGE SCALE GENOMIC DNA]</scope>
    <source>
        <strain evidence="16">LZ_2023a</strain>
        <tissue evidence="16">Muscle</tissue>
    </source>
</reference>
<dbReference type="InterPro" id="IPR001759">
    <property type="entry name" value="PTX_dom"/>
</dbReference>
<keyword evidence="5 13" id="KW-0812">Transmembrane</keyword>
<comment type="caution">
    <text evidence="16">The sequence shown here is derived from an EMBL/GenBank/DDBJ whole genome shotgun (WGS) entry which is preliminary data.</text>
</comment>
<dbReference type="PRINTS" id="PR00253">
    <property type="entry name" value="GABAARECEPTR"/>
</dbReference>
<dbReference type="InterPro" id="IPR038050">
    <property type="entry name" value="Neuro_actylchol_rec"/>
</dbReference>
<feature type="compositionally biased region" description="Pro residues" evidence="12">
    <location>
        <begin position="125"/>
        <end position="145"/>
    </location>
</feature>
<dbReference type="PROSITE" id="PS50041">
    <property type="entry name" value="C_TYPE_LECTIN_2"/>
    <property type="match status" value="1"/>
</dbReference>
<keyword evidence="6 14" id="KW-0732">Signal</keyword>
<comment type="subcellular location">
    <subcellularLocation>
        <location evidence="2">Cell membrane</location>
    </subcellularLocation>
    <subcellularLocation>
        <location evidence="1">Membrane</location>
        <topology evidence="1">Multi-pass membrane protein</topology>
    </subcellularLocation>
</comment>
<dbReference type="InterPro" id="IPR036719">
    <property type="entry name" value="Neuro-gated_channel_TM_sf"/>
</dbReference>
<gene>
    <name evidence="16" type="ORF">O3P69_005987</name>
</gene>
<dbReference type="Pfam" id="PF02931">
    <property type="entry name" value="Neur_chan_LBD"/>
    <property type="match status" value="1"/>
</dbReference>